<reference evidence="2 3" key="1">
    <citation type="journal article" date="2019" name="Int. J. Syst. Evol. Microbiol.">
        <title>The Global Catalogue of Microorganisms (GCM) 10K type strain sequencing project: providing services to taxonomists for standard genome sequencing and annotation.</title>
        <authorList>
            <consortium name="The Broad Institute Genomics Platform"/>
            <consortium name="The Broad Institute Genome Sequencing Center for Infectious Disease"/>
            <person name="Wu L."/>
            <person name="Ma J."/>
        </authorList>
    </citation>
    <scope>NUCLEOTIDE SEQUENCE [LARGE SCALE GENOMIC DNA]</scope>
    <source>
        <strain evidence="2 3">JCM 3146</strain>
    </source>
</reference>
<feature type="compositionally biased region" description="Basic residues" evidence="1">
    <location>
        <begin position="60"/>
        <end position="70"/>
    </location>
</feature>
<gene>
    <name evidence="2" type="ORF">GCM10010151_62490</name>
</gene>
<accession>A0ABN0XHL1</accession>
<evidence type="ECO:0000256" key="1">
    <source>
        <dbReference type="SAM" id="MobiDB-lite"/>
    </source>
</evidence>
<evidence type="ECO:0000313" key="3">
    <source>
        <dbReference type="Proteomes" id="UP001501822"/>
    </source>
</evidence>
<proteinExistence type="predicted"/>
<comment type="caution">
    <text evidence="2">The sequence shown here is derived from an EMBL/GenBank/DDBJ whole genome shotgun (WGS) entry which is preliminary data.</text>
</comment>
<feature type="region of interest" description="Disordered" evidence="1">
    <location>
        <begin position="21"/>
        <end position="70"/>
    </location>
</feature>
<evidence type="ECO:0000313" key="2">
    <source>
        <dbReference type="EMBL" id="GAA0364045.1"/>
    </source>
</evidence>
<keyword evidence="3" id="KW-1185">Reference proteome</keyword>
<organism evidence="2 3">
    <name type="scientific">Actinoallomurus spadix</name>
    <dbReference type="NCBI Taxonomy" id="79912"/>
    <lineage>
        <taxon>Bacteria</taxon>
        <taxon>Bacillati</taxon>
        <taxon>Actinomycetota</taxon>
        <taxon>Actinomycetes</taxon>
        <taxon>Streptosporangiales</taxon>
        <taxon>Thermomonosporaceae</taxon>
        <taxon>Actinoallomurus</taxon>
    </lineage>
</organism>
<dbReference type="EMBL" id="BAAABM010000064">
    <property type="protein sequence ID" value="GAA0364045.1"/>
    <property type="molecule type" value="Genomic_DNA"/>
</dbReference>
<name>A0ABN0XHL1_9ACTN</name>
<protein>
    <submittedName>
        <fullName evidence="2">Uncharacterized protein</fullName>
    </submittedName>
</protein>
<dbReference type="Proteomes" id="UP001501822">
    <property type="component" value="Unassembled WGS sequence"/>
</dbReference>
<sequence>MIRRCAAEAGGLAVLSYAAVRTPGDPQPASTMPGIGASAPTSAASSLDRLRPLKDATSAKLRRRSPAITR</sequence>